<dbReference type="Proteomes" id="UP000243876">
    <property type="component" value="Unassembled WGS sequence"/>
</dbReference>
<keyword evidence="2" id="KW-1185">Reference proteome</keyword>
<evidence type="ECO:0000313" key="2">
    <source>
        <dbReference type="Proteomes" id="UP000243876"/>
    </source>
</evidence>
<reference evidence="2" key="1">
    <citation type="submission" date="2015-02" db="EMBL/GenBank/DDBJ databases">
        <authorList>
            <person name="Gon?alves P."/>
        </authorList>
    </citation>
    <scope>NUCLEOTIDE SEQUENCE [LARGE SCALE GENOMIC DNA]</scope>
</reference>
<dbReference type="SUPFAM" id="SSF53254">
    <property type="entry name" value="Phosphoglycerate mutase-like"/>
    <property type="match status" value="1"/>
</dbReference>
<protein>
    <submittedName>
        <fullName evidence="1">SPOSA6832_04136-mRNA-1:cds</fullName>
    </submittedName>
</protein>
<dbReference type="Gene3D" id="3.40.50.1240">
    <property type="entry name" value="Phosphoglycerate mutase-like"/>
    <property type="match status" value="1"/>
</dbReference>
<sequence length="199" mass="22535">MCTRGITQCQAIPNTYPHFFASLSPDNTLIIVSPLRRTIQTLLLGFSAHLPHTNDSTETPSIPLKILPELQECGSWPCDTGGPLALTKARFASAPFLDWSECEAQPDWNLKRGKYEATEEKNVARAKWIRRWIRERKEDKVVLVGHHGILRRIVKAPNAHDRLLSPIQWENAELREFAFKDLTGEDDEADLIRVAGSLL</sequence>
<dbReference type="EMBL" id="CENE01000024">
    <property type="protein sequence ID" value="CEQ42344.1"/>
    <property type="molecule type" value="Genomic_DNA"/>
</dbReference>
<accession>A0A0D6EQW7</accession>
<dbReference type="InterPro" id="IPR013078">
    <property type="entry name" value="His_Pase_superF_clade-1"/>
</dbReference>
<organism evidence="1 2">
    <name type="scientific">Sporidiobolus salmonicolor</name>
    <name type="common">Yeast-like fungus</name>
    <name type="synonym">Sporobolomyces salmonicolor</name>
    <dbReference type="NCBI Taxonomy" id="5005"/>
    <lineage>
        <taxon>Eukaryota</taxon>
        <taxon>Fungi</taxon>
        <taxon>Dikarya</taxon>
        <taxon>Basidiomycota</taxon>
        <taxon>Pucciniomycotina</taxon>
        <taxon>Microbotryomycetes</taxon>
        <taxon>Sporidiobolales</taxon>
        <taxon>Sporidiobolaceae</taxon>
        <taxon>Sporobolomyces</taxon>
    </lineage>
</organism>
<name>A0A0D6EQW7_SPOSA</name>
<gene>
    <name evidence="1" type="primary">SPOSA6832_04136</name>
</gene>
<proteinExistence type="predicted"/>
<dbReference type="OrthoDB" id="496981at2759"/>
<evidence type="ECO:0000313" key="1">
    <source>
        <dbReference type="EMBL" id="CEQ42344.1"/>
    </source>
</evidence>
<dbReference type="AlphaFoldDB" id="A0A0D6EQW7"/>
<dbReference type="Pfam" id="PF00300">
    <property type="entry name" value="His_Phos_1"/>
    <property type="match status" value="1"/>
</dbReference>
<dbReference type="InterPro" id="IPR029033">
    <property type="entry name" value="His_PPase_superfam"/>
</dbReference>